<evidence type="ECO:0000313" key="3">
    <source>
        <dbReference type="Proteomes" id="UP001597083"/>
    </source>
</evidence>
<dbReference type="InterPro" id="IPR055222">
    <property type="entry name" value="PRISE-like_Rossmann-fold"/>
</dbReference>
<proteinExistence type="predicted"/>
<evidence type="ECO:0000313" key="2">
    <source>
        <dbReference type="EMBL" id="MFD0852074.1"/>
    </source>
</evidence>
<gene>
    <name evidence="2" type="ORF">ACFQ07_07575</name>
</gene>
<dbReference type="Proteomes" id="UP001597083">
    <property type="component" value="Unassembled WGS sequence"/>
</dbReference>
<name>A0ABW3CC64_9ACTN</name>
<feature type="non-terminal residue" evidence="2">
    <location>
        <position position="183"/>
    </location>
</feature>
<dbReference type="Gene3D" id="3.40.50.720">
    <property type="entry name" value="NAD(P)-binding Rossmann-like Domain"/>
    <property type="match status" value="1"/>
</dbReference>
<comment type="caution">
    <text evidence="2">The sequence shown here is derived from an EMBL/GenBank/DDBJ whole genome shotgun (WGS) entry which is preliminary data.</text>
</comment>
<dbReference type="PANTHER" id="PTHR32487">
    <property type="entry name" value="3-OXO-DELTA(4,5)-STEROID 5-BETA-REDUCTASE"/>
    <property type="match status" value="1"/>
</dbReference>
<dbReference type="InterPro" id="IPR036291">
    <property type="entry name" value="NAD(P)-bd_dom_sf"/>
</dbReference>
<organism evidence="2 3">
    <name type="scientific">Actinomadura adrarensis</name>
    <dbReference type="NCBI Taxonomy" id="1819600"/>
    <lineage>
        <taxon>Bacteria</taxon>
        <taxon>Bacillati</taxon>
        <taxon>Actinomycetota</taxon>
        <taxon>Actinomycetes</taxon>
        <taxon>Streptosporangiales</taxon>
        <taxon>Thermomonosporaceae</taxon>
        <taxon>Actinomadura</taxon>
    </lineage>
</organism>
<reference evidence="3" key="1">
    <citation type="journal article" date="2019" name="Int. J. Syst. Evol. Microbiol.">
        <title>The Global Catalogue of Microorganisms (GCM) 10K type strain sequencing project: providing services to taxonomists for standard genome sequencing and annotation.</title>
        <authorList>
            <consortium name="The Broad Institute Genomics Platform"/>
            <consortium name="The Broad Institute Genome Sequencing Center for Infectious Disease"/>
            <person name="Wu L."/>
            <person name="Ma J."/>
        </authorList>
    </citation>
    <scope>NUCLEOTIDE SEQUENCE [LARGE SCALE GENOMIC DNA]</scope>
    <source>
        <strain evidence="3">JCM 31696</strain>
    </source>
</reference>
<dbReference type="EMBL" id="JBHTIR010001042">
    <property type="protein sequence ID" value="MFD0852074.1"/>
    <property type="molecule type" value="Genomic_DNA"/>
</dbReference>
<dbReference type="SUPFAM" id="SSF51735">
    <property type="entry name" value="NAD(P)-binding Rossmann-fold domains"/>
    <property type="match status" value="1"/>
</dbReference>
<dbReference type="PANTHER" id="PTHR32487:SF0">
    <property type="entry name" value="3-OXO-DELTA(4,5)-STEROID 5-BETA-REDUCTASE"/>
    <property type="match status" value="1"/>
</dbReference>
<accession>A0ABW3CC64</accession>
<dbReference type="Pfam" id="PF22917">
    <property type="entry name" value="PRISE"/>
    <property type="match status" value="1"/>
</dbReference>
<evidence type="ECO:0000259" key="1">
    <source>
        <dbReference type="Pfam" id="PF22917"/>
    </source>
</evidence>
<protein>
    <submittedName>
        <fullName evidence="2">NAD-dependent dehydratase</fullName>
    </submittedName>
</protein>
<feature type="domain" description="PRISE-like Rossmann-fold" evidence="1">
    <location>
        <begin position="4"/>
        <end position="181"/>
    </location>
</feature>
<sequence length="183" mass="19841">MAESVAPNVAMLDHALEGLRAAGARLARVVMIGGGKSYGEHLGPYKTPAKESDPRHLGPIFYNDQEDLLRERGRRDGRDGFSWTVLRPDIVIGPSLGSPMNLLTSIAVYAALCGQDGVPLRFPGTREAYTALHQITDADLLAEATAWALTGGTAAEAIFNITNGDLFRWEHLWPRVAGLFDMP</sequence>
<keyword evidence="3" id="KW-1185">Reference proteome</keyword>